<protein>
    <submittedName>
        <fullName evidence="1">SIMPL domain-containing protein</fullName>
    </submittedName>
</protein>
<dbReference type="Proteomes" id="UP000295198">
    <property type="component" value="Unassembled WGS sequence"/>
</dbReference>
<proteinExistence type="predicted"/>
<dbReference type="Gene3D" id="3.30.70.2970">
    <property type="entry name" value="Protein of unknown function (DUF541), domain 2"/>
    <property type="match status" value="1"/>
</dbReference>
<sequence>MERVEITVRGEHTAFLRPERATVHAEVGLEGPTAVSVYDGAVASARRVTDAVTALHDPQAGPVTWWSSDQIRTWARRPWNQEGKQLPLVHHAQLVLEVKFRDFARMSSWLGEVTPVPGFRVGRIAWALTAARQETVTREVRTAAVRQAAEKAQAYANALELGRVHPVALADAGMLGQGLEPRSEGPAMFSRAAATAGDDVEFVPQDVAVVARVDARFALS</sequence>
<organism evidence="1 2">
    <name type="scientific">Nocardioides guangzhouensis</name>
    <dbReference type="NCBI Taxonomy" id="2497878"/>
    <lineage>
        <taxon>Bacteria</taxon>
        <taxon>Bacillati</taxon>
        <taxon>Actinomycetota</taxon>
        <taxon>Actinomycetes</taxon>
        <taxon>Propionibacteriales</taxon>
        <taxon>Nocardioidaceae</taxon>
        <taxon>Nocardioides</taxon>
    </lineage>
</organism>
<dbReference type="InterPro" id="IPR007497">
    <property type="entry name" value="SIMPL/DUF541"/>
</dbReference>
<dbReference type="Pfam" id="PF04402">
    <property type="entry name" value="SIMPL"/>
    <property type="match status" value="1"/>
</dbReference>
<reference evidence="1 2" key="1">
    <citation type="submission" date="2019-01" db="EMBL/GenBank/DDBJ databases">
        <title>Nocardioides guangzhouensis sp. nov., an actinobacterium isolated from soil.</title>
        <authorList>
            <person name="Fu Y."/>
            <person name="Cai Y."/>
            <person name="Lin Z."/>
            <person name="Chen P."/>
        </authorList>
    </citation>
    <scope>NUCLEOTIDE SEQUENCE [LARGE SCALE GENOMIC DNA]</scope>
    <source>
        <strain evidence="1 2">130</strain>
    </source>
</reference>
<keyword evidence="2" id="KW-1185">Reference proteome</keyword>
<dbReference type="OrthoDB" id="3724496at2"/>
<name>A0A4Q4ZAM2_9ACTN</name>
<gene>
    <name evidence="1" type="ORF">EKO23_14430</name>
</gene>
<dbReference type="RefSeq" id="WP_134718466.1">
    <property type="nucleotide sequence ID" value="NZ_SDKM01000020.1"/>
</dbReference>
<comment type="caution">
    <text evidence="1">The sequence shown here is derived from an EMBL/GenBank/DDBJ whole genome shotgun (WGS) entry which is preliminary data.</text>
</comment>
<evidence type="ECO:0000313" key="1">
    <source>
        <dbReference type="EMBL" id="RYP84953.1"/>
    </source>
</evidence>
<dbReference type="AlphaFoldDB" id="A0A4Q4ZAM2"/>
<dbReference type="EMBL" id="SDKM01000020">
    <property type="protein sequence ID" value="RYP84953.1"/>
    <property type="molecule type" value="Genomic_DNA"/>
</dbReference>
<dbReference type="Gene3D" id="3.30.110.170">
    <property type="entry name" value="Protein of unknown function (DUF541), domain 1"/>
    <property type="match status" value="1"/>
</dbReference>
<evidence type="ECO:0000313" key="2">
    <source>
        <dbReference type="Proteomes" id="UP000295198"/>
    </source>
</evidence>
<accession>A0A4Q4ZAM2</accession>